<dbReference type="Proteomes" id="UP000887565">
    <property type="component" value="Unplaced"/>
</dbReference>
<organism evidence="1 2">
    <name type="scientific">Romanomermis culicivorax</name>
    <name type="common">Nematode worm</name>
    <dbReference type="NCBI Taxonomy" id="13658"/>
    <lineage>
        <taxon>Eukaryota</taxon>
        <taxon>Metazoa</taxon>
        <taxon>Ecdysozoa</taxon>
        <taxon>Nematoda</taxon>
        <taxon>Enoplea</taxon>
        <taxon>Dorylaimia</taxon>
        <taxon>Mermithida</taxon>
        <taxon>Mermithoidea</taxon>
        <taxon>Mermithidae</taxon>
        <taxon>Romanomermis</taxon>
    </lineage>
</organism>
<dbReference type="AlphaFoldDB" id="A0A915HUN5"/>
<name>A0A915HUN5_ROMCU</name>
<reference evidence="2" key="1">
    <citation type="submission" date="2022-11" db="UniProtKB">
        <authorList>
            <consortium name="WormBaseParasite"/>
        </authorList>
    </citation>
    <scope>IDENTIFICATION</scope>
</reference>
<evidence type="ECO:0000313" key="1">
    <source>
        <dbReference type="Proteomes" id="UP000887565"/>
    </source>
</evidence>
<evidence type="ECO:0000313" key="2">
    <source>
        <dbReference type="WBParaSite" id="nRc.2.0.1.t05490-RA"/>
    </source>
</evidence>
<protein>
    <submittedName>
        <fullName evidence="2">Uncharacterized protein</fullName>
    </submittedName>
</protein>
<dbReference type="WBParaSite" id="nRc.2.0.1.t05490-RA">
    <property type="protein sequence ID" value="nRc.2.0.1.t05490-RA"/>
    <property type="gene ID" value="nRc.2.0.1.g05490"/>
</dbReference>
<sequence length="142" mass="15673">MNNESLTNFGSPWWHPVKDGLQQGLGKMEHATLNQELWKNVPNSRMGGYFEIHTNQQSQPDSIPSCPSKRTMLNNTVRRNLAITIRNGKAHGQYCEANGPATIASSAKFDAACTAVSTSPECQQPPVESTSSEVLLPWRLYA</sequence>
<proteinExistence type="predicted"/>
<accession>A0A915HUN5</accession>
<keyword evidence="1" id="KW-1185">Reference proteome</keyword>